<sequence length="386" mass="44897">MPGAVYPWREQNEYELLVDGGCFFPAMLEAISKARYSIDIELYLVEKGSCATALMEALIEAAHRGIQVRCLFDGFGTLKMDDMHRTQLSEAGGQVRIYNPVGLWRGWRNLYRDHRKLLIVDESQAFVGGSGATNDFWTPGEELCQWHEVMVSMRGPLVSDWMSLFQRQWQACHQRHAWKPEASRGRILVPRPPQATSGLGRVAYADARQHRDIVLSLVRALIVAKKRIWFATPYFLPSWRVRRALRKAAQRGVDVRLILTGRHTDNPPVRFAGQRYYPRLLRAGVKIYEYQPRFSHLKMVQVDDWVSVGSCNFDYWNLRFNLDANLEAIDPTLSQAVSECFLADFQQSREITLKDWRNRPWWKRLRERLWGTLDRLVLTVLSKRKS</sequence>
<dbReference type="Gene3D" id="3.30.870.10">
    <property type="entry name" value="Endonuclease Chain A"/>
    <property type="match status" value="2"/>
</dbReference>
<dbReference type="Proteomes" id="UP000626180">
    <property type="component" value="Unassembled WGS sequence"/>
</dbReference>
<dbReference type="EC" id="2.7.8.-" evidence="3"/>
<keyword evidence="3" id="KW-0808">Transferase</keyword>
<dbReference type="InterPro" id="IPR025202">
    <property type="entry name" value="PLD-like_dom"/>
</dbReference>
<dbReference type="Pfam" id="PF13091">
    <property type="entry name" value="PLDc_2"/>
    <property type="match status" value="2"/>
</dbReference>
<keyword evidence="5" id="KW-1185">Reference proteome</keyword>
<evidence type="ECO:0000259" key="1">
    <source>
        <dbReference type="PROSITE" id="PS50035"/>
    </source>
</evidence>
<reference evidence="3 4" key="1">
    <citation type="submission" date="2018-06" db="EMBL/GenBank/DDBJ databases">
        <authorList>
            <consortium name="Pathogen Informatics"/>
            <person name="Doyle S."/>
        </authorList>
    </citation>
    <scope>NUCLEOTIDE SEQUENCE [LARGE SCALE GENOMIC DNA]</scope>
    <source>
        <strain evidence="3 4">NCTC11842</strain>
    </source>
</reference>
<dbReference type="AlphaFoldDB" id="A0A2X2E710"/>
<protein>
    <submittedName>
        <fullName evidence="3">Cardiolipin synthase Cls</fullName>
        <ecNumber evidence="3">2.7.8.-</ecNumber>
    </submittedName>
    <submittedName>
        <fullName evidence="2">Phosphatidylserine/phosphatidylglycerophosphate/ cardiolipin synthase family protein</fullName>
    </submittedName>
</protein>
<evidence type="ECO:0000313" key="3">
    <source>
        <dbReference type="EMBL" id="SPZ03889.1"/>
    </source>
</evidence>
<dbReference type="EMBL" id="JADMCD010000002">
    <property type="protein sequence ID" value="MBF8640223.1"/>
    <property type="molecule type" value="Genomic_DNA"/>
</dbReference>
<dbReference type="GO" id="GO:0032049">
    <property type="term" value="P:cardiolipin biosynthetic process"/>
    <property type="evidence" value="ECO:0007669"/>
    <property type="project" value="UniProtKB-ARBA"/>
</dbReference>
<organism evidence="3 4">
    <name type="scientific">Pseudomonas luteola</name>
    <dbReference type="NCBI Taxonomy" id="47886"/>
    <lineage>
        <taxon>Bacteria</taxon>
        <taxon>Pseudomonadati</taxon>
        <taxon>Pseudomonadota</taxon>
        <taxon>Gammaproteobacteria</taxon>
        <taxon>Pseudomonadales</taxon>
        <taxon>Pseudomonadaceae</taxon>
        <taxon>Pseudomonas</taxon>
    </lineage>
</organism>
<proteinExistence type="predicted"/>
<dbReference type="CDD" id="cd09159">
    <property type="entry name" value="PLDc_ybhO_like_2"/>
    <property type="match status" value="1"/>
</dbReference>
<gene>
    <name evidence="3" type="primary">cls1</name>
    <name evidence="2" type="ORF">IRZ65_05980</name>
    <name evidence="3" type="ORF">NCTC11842_01230</name>
</gene>
<dbReference type="PANTHER" id="PTHR21248:SF23">
    <property type="entry name" value="CARDIOLIPIN SYNTHASE B"/>
    <property type="match status" value="1"/>
</dbReference>
<reference evidence="2 5" key="2">
    <citation type="submission" date="2020-10" db="EMBL/GenBank/DDBJ databases">
        <title>Genome sequences of Pseudomonas isolates.</title>
        <authorList>
            <person name="Wessels L."/>
            <person name="Reich F."/>
            <person name="Hammerl J."/>
        </authorList>
    </citation>
    <scope>NUCLEOTIDE SEQUENCE [LARGE SCALE GENOMIC DNA]</scope>
    <source>
        <strain evidence="2 5">20-MO00624-0</strain>
    </source>
</reference>
<dbReference type="SUPFAM" id="SSF56024">
    <property type="entry name" value="Phospholipase D/nuclease"/>
    <property type="match status" value="2"/>
</dbReference>
<dbReference type="InterPro" id="IPR001736">
    <property type="entry name" value="PLipase_D/transphosphatidylase"/>
</dbReference>
<name>A0A2X2E710_PSELU</name>
<dbReference type="EMBL" id="UAUF01000009">
    <property type="protein sequence ID" value="SPZ03889.1"/>
    <property type="molecule type" value="Genomic_DNA"/>
</dbReference>
<feature type="domain" description="PLD phosphodiesterase" evidence="1">
    <location>
        <begin position="109"/>
        <end position="136"/>
    </location>
</feature>
<evidence type="ECO:0000313" key="4">
    <source>
        <dbReference type="Proteomes" id="UP000250443"/>
    </source>
</evidence>
<dbReference type="CDD" id="cd09110">
    <property type="entry name" value="PLDc_CLS_1"/>
    <property type="match status" value="1"/>
</dbReference>
<accession>A0A2X2E710</accession>
<dbReference type="GO" id="GO:0008808">
    <property type="term" value="F:cardiolipin synthase activity"/>
    <property type="evidence" value="ECO:0007669"/>
    <property type="project" value="TreeGrafter"/>
</dbReference>
<evidence type="ECO:0000313" key="5">
    <source>
        <dbReference type="Proteomes" id="UP000626180"/>
    </source>
</evidence>
<dbReference type="Proteomes" id="UP000250443">
    <property type="component" value="Unassembled WGS sequence"/>
</dbReference>
<dbReference type="PANTHER" id="PTHR21248">
    <property type="entry name" value="CARDIOLIPIN SYNTHASE"/>
    <property type="match status" value="1"/>
</dbReference>
<dbReference type="GO" id="GO:0016020">
    <property type="term" value="C:membrane"/>
    <property type="evidence" value="ECO:0007669"/>
    <property type="project" value="TreeGrafter"/>
</dbReference>
<dbReference type="PROSITE" id="PS50035">
    <property type="entry name" value="PLD"/>
    <property type="match status" value="1"/>
</dbReference>
<evidence type="ECO:0000313" key="2">
    <source>
        <dbReference type="EMBL" id="MBF8640223.1"/>
    </source>
</evidence>
<dbReference type="RefSeq" id="WP_010795267.1">
    <property type="nucleotide sequence ID" value="NZ_CP053063.1"/>
</dbReference>